<evidence type="ECO:0000313" key="3">
    <source>
        <dbReference type="EMBL" id="OAI24534.1"/>
    </source>
</evidence>
<dbReference type="Pfam" id="PF07813">
    <property type="entry name" value="LTXXQ"/>
    <property type="match status" value="1"/>
</dbReference>
<dbReference type="OrthoDB" id="5570289at2"/>
<evidence type="ECO:0000256" key="2">
    <source>
        <dbReference type="SAM" id="SignalP"/>
    </source>
</evidence>
<dbReference type="Proteomes" id="UP000077628">
    <property type="component" value="Unassembled WGS sequence"/>
</dbReference>
<protein>
    <recommendedName>
        <fullName evidence="5">Zinc resistance-associated protein</fullName>
    </recommendedName>
</protein>
<keyword evidence="4" id="KW-1185">Reference proteome</keyword>
<dbReference type="GO" id="GO:0042597">
    <property type="term" value="C:periplasmic space"/>
    <property type="evidence" value="ECO:0007669"/>
    <property type="project" value="InterPro"/>
</dbReference>
<accession>A0A177P3S3</accession>
<gene>
    <name evidence="3" type="ORF">A1355_20545</name>
</gene>
<comment type="caution">
    <text evidence="3">The sequence shown here is derived from an EMBL/GenBank/DDBJ whole genome shotgun (WGS) entry which is preliminary data.</text>
</comment>
<dbReference type="Gene3D" id="1.20.120.1490">
    <property type="match status" value="1"/>
</dbReference>
<dbReference type="EMBL" id="LUUK01000046">
    <property type="protein sequence ID" value="OAI24534.1"/>
    <property type="molecule type" value="Genomic_DNA"/>
</dbReference>
<feature type="signal peptide" evidence="2">
    <location>
        <begin position="1"/>
        <end position="20"/>
    </location>
</feature>
<evidence type="ECO:0008006" key="5">
    <source>
        <dbReference type="Google" id="ProtNLM"/>
    </source>
</evidence>
<name>A0A177P3S3_9GAMM</name>
<dbReference type="STRING" id="702114.A1355_20545"/>
<reference evidence="4" key="1">
    <citation type="submission" date="2016-03" db="EMBL/GenBank/DDBJ databases">
        <authorList>
            <person name="Heylen K."/>
            <person name="De Vos P."/>
            <person name="Vekeman B."/>
        </authorList>
    </citation>
    <scope>NUCLEOTIDE SEQUENCE [LARGE SCALE GENOMIC DNA]</scope>
    <source>
        <strain evidence="4">R-45383</strain>
    </source>
</reference>
<dbReference type="InterPro" id="IPR012899">
    <property type="entry name" value="LTXXQ"/>
</dbReference>
<sequence>MNKPFSYLALMLALPIAAQAQPTFGSAPRDWAVMYANNDVDPELEGPAHGGRPPHHQAKHPGGELPPYLAKLELSEQQKTAIKALIKTTLGEPGAKRDEFRDAVREQHKLSFSSEFSEDAAAKLIDNQLAEQRRAMLQKAKLDNGVFKLLTSEQQLAMLADMAKRDH</sequence>
<feature type="chain" id="PRO_5008069858" description="Zinc resistance-associated protein" evidence="2">
    <location>
        <begin position="21"/>
        <end position="167"/>
    </location>
</feature>
<proteinExistence type="predicted"/>
<feature type="region of interest" description="Disordered" evidence="1">
    <location>
        <begin position="42"/>
        <end position="65"/>
    </location>
</feature>
<evidence type="ECO:0000313" key="4">
    <source>
        <dbReference type="Proteomes" id="UP000077628"/>
    </source>
</evidence>
<organism evidence="3 4">
    <name type="scientific">Methylomonas koyamae</name>
    <dbReference type="NCBI Taxonomy" id="702114"/>
    <lineage>
        <taxon>Bacteria</taxon>
        <taxon>Pseudomonadati</taxon>
        <taxon>Pseudomonadota</taxon>
        <taxon>Gammaproteobacteria</taxon>
        <taxon>Methylococcales</taxon>
        <taxon>Methylococcaceae</taxon>
        <taxon>Methylomonas</taxon>
    </lineage>
</organism>
<evidence type="ECO:0000256" key="1">
    <source>
        <dbReference type="SAM" id="MobiDB-lite"/>
    </source>
</evidence>
<dbReference type="AlphaFoldDB" id="A0A177P3S3"/>
<keyword evidence="2" id="KW-0732">Signal</keyword>
<dbReference type="RefSeq" id="WP_064025422.1">
    <property type="nucleotide sequence ID" value="NZ_LUUK01000046.1"/>
</dbReference>